<keyword evidence="2" id="KW-1185">Reference proteome</keyword>
<reference evidence="1" key="1">
    <citation type="submission" date="2024-02" db="EMBL/GenBank/DDBJ databases">
        <authorList>
            <consortium name="ELIXIR-Norway"/>
            <consortium name="Elixir Norway"/>
        </authorList>
    </citation>
    <scope>NUCLEOTIDE SEQUENCE</scope>
</reference>
<evidence type="ECO:0000313" key="1">
    <source>
        <dbReference type="EMBL" id="CAK9266223.1"/>
    </source>
</evidence>
<evidence type="ECO:0000313" key="2">
    <source>
        <dbReference type="Proteomes" id="UP001497444"/>
    </source>
</evidence>
<protein>
    <submittedName>
        <fullName evidence="1">Uncharacterized protein</fullName>
    </submittedName>
</protein>
<gene>
    <name evidence="1" type="ORF">CSSPJE1EN1_LOCUS11701</name>
</gene>
<organism evidence="1 2">
    <name type="scientific">Sphagnum jensenii</name>
    <dbReference type="NCBI Taxonomy" id="128206"/>
    <lineage>
        <taxon>Eukaryota</taxon>
        <taxon>Viridiplantae</taxon>
        <taxon>Streptophyta</taxon>
        <taxon>Embryophyta</taxon>
        <taxon>Bryophyta</taxon>
        <taxon>Sphagnophytina</taxon>
        <taxon>Sphagnopsida</taxon>
        <taxon>Sphagnales</taxon>
        <taxon>Sphagnaceae</taxon>
        <taxon>Sphagnum</taxon>
    </lineage>
</organism>
<sequence length="84" mass="9401">MICCDLYENHLLDNSSVDIIGSSRRRRLGVKLMVYRRLTWWVCGNIAPQEPTGAGADLLISKEFRSCAQQQQQPLAAMVGPLPL</sequence>
<proteinExistence type="predicted"/>
<dbReference type="Proteomes" id="UP001497444">
    <property type="component" value="Chromosome 18"/>
</dbReference>
<name>A0ABP0WH67_9BRYO</name>
<accession>A0ABP0WH67</accession>
<dbReference type="EMBL" id="OZ020113">
    <property type="protein sequence ID" value="CAK9266223.1"/>
    <property type="molecule type" value="Genomic_DNA"/>
</dbReference>